<keyword evidence="2" id="KW-1185">Reference proteome</keyword>
<dbReference type="AlphaFoldDB" id="A0AAW1PHT3"/>
<evidence type="ECO:0000313" key="1">
    <source>
        <dbReference type="EMBL" id="KAK9809418.1"/>
    </source>
</evidence>
<proteinExistence type="predicted"/>
<sequence>MLFSQFSKFSDFSLQSADKYKVVSSPHCALYKEVHCLTQVGTGRSVQWAHFTRTTLAHIDISVMRLNMFPDASTRAPKLDIEFFYGFGFTNMYINLVPRTNLMVDPDYVNKYYRQPGWGGHDESIFDLKLECEADPAFKPFLSRSLDMRVLAGQVALFHTADGNEENARKIVSIASKAVDMWLAMMSDPGGRQGLTHQDYVMLSQLDKHLLNWSRLDPDNKKASAVMGEEMMERMLQLHTKDPAIILDAKS</sequence>
<dbReference type="PANTHER" id="PTHR34685:SF2">
    <property type="entry name" value="RED CHLOROPHYLL CATABOLITE REDUCTASE, CHLOROPLASTIC"/>
    <property type="match status" value="1"/>
</dbReference>
<dbReference type="Proteomes" id="UP001465755">
    <property type="component" value="Unassembled WGS sequence"/>
</dbReference>
<protein>
    <submittedName>
        <fullName evidence="1">Uncharacterized protein</fullName>
    </submittedName>
</protein>
<organism evidence="1 2">
    <name type="scientific">Symbiochloris irregularis</name>
    <dbReference type="NCBI Taxonomy" id="706552"/>
    <lineage>
        <taxon>Eukaryota</taxon>
        <taxon>Viridiplantae</taxon>
        <taxon>Chlorophyta</taxon>
        <taxon>core chlorophytes</taxon>
        <taxon>Trebouxiophyceae</taxon>
        <taxon>Trebouxiales</taxon>
        <taxon>Trebouxiaceae</taxon>
        <taxon>Symbiochloris</taxon>
    </lineage>
</organism>
<dbReference type="GO" id="GO:0051743">
    <property type="term" value="F:red chlorophyll catabolite reductase activity"/>
    <property type="evidence" value="ECO:0007669"/>
    <property type="project" value="InterPro"/>
</dbReference>
<reference evidence="1 2" key="1">
    <citation type="journal article" date="2024" name="Nat. Commun.">
        <title>Phylogenomics reveals the evolutionary origins of lichenization in chlorophyte algae.</title>
        <authorList>
            <person name="Puginier C."/>
            <person name="Libourel C."/>
            <person name="Otte J."/>
            <person name="Skaloud P."/>
            <person name="Haon M."/>
            <person name="Grisel S."/>
            <person name="Petersen M."/>
            <person name="Berrin J.G."/>
            <person name="Delaux P.M."/>
            <person name="Dal Grande F."/>
            <person name="Keller J."/>
        </authorList>
    </citation>
    <scope>NUCLEOTIDE SEQUENCE [LARGE SCALE GENOMIC DNA]</scope>
    <source>
        <strain evidence="1 2">SAG 2036</strain>
    </source>
</reference>
<evidence type="ECO:0000313" key="2">
    <source>
        <dbReference type="Proteomes" id="UP001465755"/>
    </source>
</evidence>
<dbReference type="Pfam" id="PF06405">
    <property type="entry name" value="RCC_reductase"/>
    <property type="match status" value="1"/>
</dbReference>
<dbReference type="EMBL" id="JALJOQ010000020">
    <property type="protein sequence ID" value="KAK9809418.1"/>
    <property type="molecule type" value="Genomic_DNA"/>
</dbReference>
<dbReference type="PANTHER" id="PTHR34685">
    <property type="entry name" value="RED CHLOROPHYLL CATABOLITE REDUCTASE, CHLOROPLASTIC"/>
    <property type="match status" value="1"/>
</dbReference>
<gene>
    <name evidence="1" type="ORF">WJX73_004321</name>
</gene>
<name>A0AAW1PHT3_9CHLO</name>
<dbReference type="InterPro" id="IPR009439">
    <property type="entry name" value="RCC_reductase"/>
</dbReference>
<dbReference type="Gene3D" id="3.40.1500.20">
    <property type="match status" value="1"/>
</dbReference>
<accession>A0AAW1PHT3</accession>
<comment type="caution">
    <text evidence="1">The sequence shown here is derived from an EMBL/GenBank/DDBJ whole genome shotgun (WGS) entry which is preliminary data.</text>
</comment>